<dbReference type="AlphaFoldDB" id="A0A9P0Q7Y5"/>
<dbReference type="EMBL" id="CAKOFQ010008435">
    <property type="protein sequence ID" value="CAH2014166.1"/>
    <property type="molecule type" value="Genomic_DNA"/>
</dbReference>
<dbReference type="Pfam" id="PF13843">
    <property type="entry name" value="DDE_Tnp_1_7"/>
    <property type="match status" value="1"/>
</dbReference>
<evidence type="ECO:0000313" key="3">
    <source>
        <dbReference type="Proteomes" id="UP001152888"/>
    </source>
</evidence>
<keyword evidence="3" id="KW-1185">Reference proteome</keyword>
<dbReference type="OrthoDB" id="6609151at2759"/>
<sequence>MRNDRSLKHGESDCCIAGDISVYKWQDRGAKPVLLASNFYDPREETNVLRTNVQGNREEVDCPSAVSDYNKYMLDVDKFDQLMSPHNVSWKSS</sequence>
<proteinExistence type="predicted"/>
<dbReference type="Proteomes" id="UP001152888">
    <property type="component" value="Unassembled WGS sequence"/>
</dbReference>
<feature type="domain" description="PiggyBac transposable element-derived protein" evidence="1">
    <location>
        <begin position="6"/>
        <end position="92"/>
    </location>
</feature>
<organism evidence="2 3">
    <name type="scientific">Acanthoscelides obtectus</name>
    <name type="common">Bean weevil</name>
    <name type="synonym">Bruchus obtectus</name>
    <dbReference type="NCBI Taxonomy" id="200917"/>
    <lineage>
        <taxon>Eukaryota</taxon>
        <taxon>Metazoa</taxon>
        <taxon>Ecdysozoa</taxon>
        <taxon>Arthropoda</taxon>
        <taxon>Hexapoda</taxon>
        <taxon>Insecta</taxon>
        <taxon>Pterygota</taxon>
        <taxon>Neoptera</taxon>
        <taxon>Endopterygota</taxon>
        <taxon>Coleoptera</taxon>
        <taxon>Polyphaga</taxon>
        <taxon>Cucujiformia</taxon>
        <taxon>Chrysomeloidea</taxon>
        <taxon>Chrysomelidae</taxon>
        <taxon>Bruchinae</taxon>
        <taxon>Bruchini</taxon>
        <taxon>Acanthoscelides</taxon>
    </lineage>
</organism>
<name>A0A9P0Q7Y5_ACAOB</name>
<comment type="caution">
    <text evidence="2">The sequence shown here is derived from an EMBL/GenBank/DDBJ whole genome shotgun (WGS) entry which is preliminary data.</text>
</comment>
<gene>
    <name evidence="2" type="ORF">ACAOBT_LOCUS33922</name>
</gene>
<dbReference type="InterPro" id="IPR029526">
    <property type="entry name" value="PGBD"/>
</dbReference>
<reference evidence="2" key="1">
    <citation type="submission" date="2022-03" db="EMBL/GenBank/DDBJ databases">
        <authorList>
            <person name="Sayadi A."/>
        </authorList>
    </citation>
    <scope>NUCLEOTIDE SEQUENCE</scope>
</reference>
<accession>A0A9P0Q7Y5</accession>
<evidence type="ECO:0000259" key="1">
    <source>
        <dbReference type="Pfam" id="PF13843"/>
    </source>
</evidence>
<protein>
    <recommendedName>
        <fullName evidence="1">PiggyBac transposable element-derived protein domain-containing protein</fullName>
    </recommendedName>
</protein>
<evidence type="ECO:0000313" key="2">
    <source>
        <dbReference type="EMBL" id="CAH2014166.1"/>
    </source>
</evidence>